<reference evidence="1" key="2">
    <citation type="journal article" date="2015" name="Data Brief">
        <title>Shoot transcriptome of the giant reed, Arundo donax.</title>
        <authorList>
            <person name="Barrero R.A."/>
            <person name="Guerrero F.D."/>
            <person name="Moolhuijzen P."/>
            <person name="Goolsby J.A."/>
            <person name="Tidwell J."/>
            <person name="Bellgard S.E."/>
            <person name="Bellgard M.I."/>
        </authorList>
    </citation>
    <scope>NUCLEOTIDE SEQUENCE</scope>
    <source>
        <tissue evidence="1">Shoot tissue taken approximately 20 cm above the soil surface</tissue>
    </source>
</reference>
<reference evidence="1" key="1">
    <citation type="submission" date="2014-09" db="EMBL/GenBank/DDBJ databases">
        <authorList>
            <person name="Magalhaes I.L.F."/>
            <person name="Oliveira U."/>
            <person name="Santos F.R."/>
            <person name="Vidigal T.H.D.A."/>
            <person name="Brescovit A.D."/>
            <person name="Santos A.J."/>
        </authorList>
    </citation>
    <scope>NUCLEOTIDE SEQUENCE</scope>
    <source>
        <tissue evidence="1">Shoot tissue taken approximately 20 cm above the soil surface</tissue>
    </source>
</reference>
<dbReference type="AlphaFoldDB" id="A0A0A8Z896"/>
<evidence type="ECO:0000313" key="1">
    <source>
        <dbReference type="EMBL" id="JAD32980.1"/>
    </source>
</evidence>
<organism evidence="1">
    <name type="scientific">Arundo donax</name>
    <name type="common">Giant reed</name>
    <name type="synonym">Donax arundinaceus</name>
    <dbReference type="NCBI Taxonomy" id="35708"/>
    <lineage>
        <taxon>Eukaryota</taxon>
        <taxon>Viridiplantae</taxon>
        <taxon>Streptophyta</taxon>
        <taxon>Embryophyta</taxon>
        <taxon>Tracheophyta</taxon>
        <taxon>Spermatophyta</taxon>
        <taxon>Magnoliopsida</taxon>
        <taxon>Liliopsida</taxon>
        <taxon>Poales</taxon>
        <taxon>Poaceae</taxon>
        <taxon>PACMAD clade</taxon>
        <taxon>Arundinoideae</taxon>
        <taxon>Arundineae</taxon>
        <taxon>Arundo</taxon>
    </lineage>
</organism>
<name>A0A0A8Z896_ARUDO</name>
<sequence length="59" mass="6938">MITYNALLAFECIHTIQTSRDERSKFCAYKLDLSKAYDRVDWGFLGQVLMKLGFQSEWV</sequence>
<proteinExistence type="predicted"/>
<accession>A0A0A8Z896</accession>
<protein>
    <recommendedName>
        <fullName evidence="2">Reverse transcriptase domain-containing protein</fullName>
    </recommendedName>
</protein>
<evidence type="ECO:0008006" key="2">
    <source>
        <dbReference type="Google" id="ProtNLM"/>
    </source>
</evidence>
<dbReference type="EMBL" id="GBRH01264915">
    <property type="protein sequence ID" value="JAD32980.1"/>
    <property type="molecule type" value="Transcribed_RNA"/>
</dbReference>